<sequence>MKKILFFDKVKFPKLINRIGKGQKVENELPTKRKRANSRSSTGIADSDVTIVQQQQQPVRHKLRRTKKNENLRDEWKKYHNNFIPVISSESTLCDIDKTLNASSTIENTNMNSFTSSISNSHSSISHSIEHLKYSIRNTIINSNNNSKTNGKTMENEKKEQHVNKKRRLLSFIPI</sequence>
<feature type="region of interest" description="Disordered" evidence="1">
    <location>
        <begin position="145"/>
        <end position="164"/>
    </location>
</feature>
<feature type="region of interest" description="Disordered" evidence="1">
    <location>
        <begin position="26"/>
        <end position="48"/>
    </location>
</feature>
<proteinExistence type="predicted"/>
<dbReference type="EMBL" id="MCFH01000003">
    <property type="protein sequence ID" value="ORX59342.1"/>
    <property type="molecule type" value="Genomic_DNA"/>
</dbReference>
<reference evidence="2 3" key="2">
    <citation type="submission" date="2016-08" db="EMBL/GenBank/DDBJ databases">
        <title>Pervasive Adenine N6-methylation of Active Genes in Fungi.</title>
        <authorList>
            <consortium name="DOE Joint Genome Institute"/>
            <person name="Mondo S.J."/>
            <person name="Dannebaum R.O."/>
            <person name="Kuo R.C."/>
            <person name="Labutti K."/>
            <person name="Haridas S."/>
            <person name="Kuo A."/>
            <person name="Salamov A."/>
            <person name="Ahrendt S.R."/>
            <person name="Lipzen A."/>
            <person name="Sullivan W."/>
            <person name="Andreopoulos W.B."/>
            <person name="Clum A."/>
            <person name="Lindquist E."/>
            <person name="Daum C."/>
            <person name="Ramamoorthy G.K."/>
            <person name="Gryganskyi A."/>
            <person name="Culley D."/>
            <person name="Magnuson J.K."/>
            <person name="James T.Y."/>
            <person name="O'Malley M.A."/>
            <person name="Stajich J.E."/>
            <person name="Spatafora J.W."/>
            <person name="Visel A."/>
            <person name="Grigoriev I.V."/>
        </authorList>
    </citation>
    <scope>NUCLEOTIDE SEQUENCE [LARGE SCALE GENOMIC DNA]</scope>
    <source>
        <strain evidence="3">finn</strain>
    </source>
</reference>
<keyword evidence="3" id="KW-1185">Reference proteome</keyword>
<reference evidence="2 3" key="1">
    <citation type="submission" date="2016-08" db="EMBL/GenBank/DDBJ databases">
        <title>Genomes of anaerobic fungi encode conserved fungal cellulosomes for biomass hydrolysis.</title>
        <authorList>
            <consortium name="DOE Joint Genome Institute"/>
            <person name="Haitjema C.H."/>
            <person name="Gilmore S.P."/>
            <person name="Henske J.K."/>
            <person name="Solomon K.V."/>
            <person name="De Groot R."/>
            <person name="Kuo A."/>
            <person name="Mondo S.J."/>
            <person name="Salamov A.A."/>
            <person name="Labutti K."/>
            <person name="Zhao Z."/>
            <person name="Chiniquy J."/>
            <person name="Barry K."/>
            <person name="Brewer H.M."/>
            <person name="Purvine S.O."/>
            <person name="Wright A.T."/>
            <person name="Boxma B."/>
            <person name="Van Alen T."/>
            <person name="Hackstein J.H."/>
            <person name="Baker S.E."/>
            <person name="Grigoriev I.V."/>
            <person name="O'Malley M.A."/>
        </authorList>
    </citation>
    <scope>NUCLEOTIDE SEQUENCE [LARGE SCALE GENOMIC DNA]</scope>
    <source>
        <strain evidence="3">finn</strain>
    </source>
</reference>
<evidence type="ECO:0000256" key="1">
    <source>
        <dbReference type="SAM" id="MobiDB-lite"/>
    </source>
</evidence>
<gene>
    <name evidence="2" type="ORF">BCR36DRAFT_579925</name>
</gene>
<name>A0A1Y1VLM5_9FUNG</name>
<dbReference type="AlphaFoldDB" id="A0A1Y1VLM5"/>
<organism evidence="2 3">
    <name type="scientific">Piromyces finnis</name>
    <dbReference type="NCBI Taxonomy" id="1754191"/>
    <lineage>
        <taxon>Eukaryota</taxon>
        <taxon>Fungi</taxon>
        <taxon>Fungi incertae sedis</taxon>
        <taxon>Chytridiomycota</taxon>
        <taxon>Chytridiomycota incertae sedis</taxon>
        <taxon>Neocallimastigomycetes</taxon>
        <taxon>Neocallimastigales</taxon>
        <taxon>Neocallimastigaceae</taxon>
        <taxon>Piromyces</taxon>
    </lineage>
</organism>
<feature type="compositionally biased region" description="Polar residues" evidence="1">
    <location>
        <begin position="38"/>
        <end position="48"/>
    </location>
</feature>
<feature type="compositionally biased region" description="Basic and acidic residues" evidence="1">
    <location>
        <begin position="154"/>
        <end position="163"/>
    </location>
</feature>
<accession>A0A1Y1VLM5</accession>
<evidence type="ECO:0000313" key="2">
    <source>
        <dbReference type="EMBL" id="ORX59342.1"/>
    </source>
</evidence>
<comment type="caution">
    <text evidence="2">The sequence shown here is derived from an EMBL/GenBank/DDBJ whole genome shotgun (WGS) entry which is preliminary data.</text>
</comment>
<protein>
    <submittedName>
        <fullName evidence="2">Uncharacterized protein</fullName>
    </submittedName>
</protein>
<dbReference type="OrthoDB" id="10575640at2759"/>
<evidence type="ECO:0000313" key="3">
    <source>
        <dbReference type="Proteomes" id="UP000193719"/>
    </source>
</evidence>
<dbReference type="Proteomes" id="UP000193719">
    <property type="component" value="Unassembled WGS sequence"/>
</dbReference>